<keyword evidence="3" id="KW-1185">Reference proteome</keyword>
<dbReference type="SMART" id="SM01066">
    <property type="entry name" value="CBM_25"/>
    <property type="match status" value="1"/>
</dbReference>
<evidence type="ECO:0000313" key="3">
    <source>
        <dbReference type="Proteomes" id="UP000774000"/>
    </source>
</evidence>
<accession>A0A938XPE2</accession>
<reference evidence="2" key="1">
    <citation type="submission" date="2021-01" db="EMBL/GenBank/DDBJ databases">
        <title>Genomic Encyclopedia of Type Strains, Phase IV (KMG-IV): sequencing the most valuable type-strain genomes for metagenomic binning, comparative biology and taxonomic classification.</title>
        <authorList>
            <person name="Goeker M."/>
        </authorList>
    </citation>
    <scope>NUCLEOTIDE SEQUENCE</scope>
    <source>
        <strain evidence="2">DSM 23230</strain>
    </source>
</reference>
<protein>
    <recommendedName>
        <fullName evidence="1">Carbohydrate binding module family 25 domain-containing protein</fullName>
    </recommendedName>
</protein>
<dbReference type="GO" id="GO:2001070">
    <property type="term" value="F:starch binding"/>
    <property type="evidence" value="ECO:0007669"/>
    <property type="project" value="InterPro"/>
</dbReference>
<feature type="domain" description="Carbohydrate binding module family 25" evidence="1">
    <location>
        <begin position="16"/>
        <end position="99"/>
    </location>
</feature>
<dbReference type="RefSeq" id="WP_204701573.1">
    <property type="nucleotide sequence ID" value="NZ_JAFBDQ010000007.1"/>
</dbReference>
<dbReference type="EMBL" id="JAFBDQ010000007">
    <property type="protein sequence ID" value="MBM7556798.1"/>
    <property type="molecule type" value="Genomic_DNA"/>
</dbReference>
<gene>
    <name evidence="2" type="ORF">JOC47_001649</name>
</gene>
<organism evidence="2 3">
    <name type="scientific">Halanaerobacter jeridensis</name>
    <dbReference type="NCBI Taxonomy" id="706427"/>
    <lineage>
        <taxon>Bacteria</taxon>
        <taxon>Bacillati</taxon>
        <taxon>Bacillota</taxon>
        <taxon>Clostridia</taxon>
        <taxon>Halanaerobiales</taxon>
        <taxon>Halobacteroidaceae</taxon>
        <taxon>Halanaerobacter</taxon>
    </lineage>
</organism>
<dbReference type="Gene3D" id="2.60.40.10">
    <property type="entry name" value="Immunoglobulins"/>
    <property type="match status" value="1"/>
</dbReference>
<dbReference type="Proteomes" id="UP000774000">
    <property type="component" value="Unassembled WGS sequence"/>
</dbReference>
<name>A0A938XPE2_9FIRM</name>
<evidence type="ECO:0000259" key="1">
    <source>
        <dbReference type="SMART" id="SM01066"/>
    </source>
</evidence>
<dbReference type="InterPro" id="IPR013783">
    <property type="entry name" value="Ig-like_fold"/>
</dbReference>
<dbReference type="InterPro" id="IPR005085">
    <property type="entry name" value="CBM25"/>
</dbReference>
<sequence>MDDAKIEVKPTPITAGEKVTISYNGILAESGAEKVYLHAGIGFNDEWRDVTSIQMKKEDAEKWQAQLKVNTTDRFNFCFKDSAENWDNNQGSNWSFEVHDGQQYN</sequence>
<dbReference type="AlphaFoldDB" id="A0A938XPE2"/>
<comment type="caution">
    <text evidence="2">The sequence shown here is derived from an EMBL/GenBank/DDBJ whole genome shotgun (WGS) entry which is preliminary data.</text>
</comment>
<proteinExistence type="predicted"/>
<dbReference type="Pfam" id="PF16760">
    <property type="entry name" value="CBM53"/>
    <property type="match status" value="1"/>
</dbReference>
<evidence type="ECO:0000313" key="2">
    <source>
        <dbReference type="EMBL" id="MBM7556798.1"/>
    </source>
</evidence>